<name>M6U3R9_9LEPT</name>
<gene>
    <name evidence="1" type="ORF">LEP1GSC186_2833</name>
</gene>
<dbReference type="AlphaFoldDB" id="M6U3R9"/>
<evidence type="ECO:0000313" key="1">
    <source>
        <dbReference type="EMBL" id="EMO39135.1"/>
    </source>
</evidence>
<proteinExistence type="predicted"/>
<protein>
    <submittedName>
        <fullName evidence="1">Uncharacterized protein</fullName>
    </submittedName>
</protein>
<evidence type="ECO:0000313" key="2">
    <source>
        <dbReference type="Proteomes" id="UP000012153"/>
    </source>
</evidence>
<organism evidence="1 2">
    <name type="scientific">Leptospira noguchii serovar Autumnalis str. ZUN142</name>
    <dbReference type="NCBI Taxonomy" id="1085540"/>
    <lineage>
        <taxon>Bacteria</taxon>
        <taxon>Pseudomonadati</taxon>
        <taxon>Spirochaetota</taxon>
        <taxon>Spirochaetia</taxon>
        <taxon>Leptospirales</taxon>
        <taxon>Leptospiraceae</taxon>
        <taxon>Leptospira</taxon>
    </lineage>
</organism>
<comment type="caution">
    <text evidence="1">The sequence shown here is derived from an EMBL/GenBank/DDBJ whole genome shotgun (WGS) entry which is preliminary data.</text>
</comment>
<dbReference type="EMBL" id="AHOP02000058">
    <property type="protein sequence ID" value="EMO39135.1"/>
    <property type="molecule type" value="Genomic_DNA"/>
</dbReference>
<reference evidence="1 2" key="1">
    <citation type="submission" date="2013-01" db="EMBL/GenBank/DDBJ databases">
        <authorList>
            <person name="Harkins D.M."/>
            <person name="Durkin A.S."/>
            <person name="Brinkac L.M."/>
            <person name="Haft D.H."/>
            <person name="Selengut J.D."/>
            <person name="Sanka R."/>
            <person name="DePew J."/>
            <person name="Purushe J."/>
            <person name="Matthias M.A."/>
            <person name="Vinetz J.M."/>
            <person name="Sutton G.G."/>
            <person name="Nierman W.C."/>
            <person name="Fouts D.E."/>
        </authorList>
    </citation>
    <scope>NUCLEOTIDE SEQUENCE [LARGE SCALE GENOMIC DNA]</scope>
    <source>
        <strain evidence="1 2">ZUN142</strain>
    </source>
</reference>
<accession>M6U3R9</accession>
<sequence>MCKDFFKNNFETIMVTTKFQTIDEPASADLHFDSAFTILILVRYNQCERDYYVQSATLEFLVRLGFPSNTR</sequence>
<dbReference type="Proteomes" id="UP000012153">
    <property type="component" value="Unassembled WGS sequence"/>
</dbReference>